<sequence>MAFNVSYKGLNDRNIKHIYSDQTIKFTYPHRVSFRPLREDIPLPPLKRYPRRFYDYYPRYNIGIPRAPAFRETDQDNIDRIVRRICKPIECQRKRRKDIHYDEEEAGVSSSYSGERSPGRHDTAEEDGSFSRSDGASTDRSDASRRRKPLDITALVARLQKPTESSRRKQYDQRKEEDEREDHRGKFSPLPPIED</sequence>
<evidence type="ECO:0000313" key="3">
    <source>
        <dbReference type="Proteomes" id="UP000271974"/>
    </source>
</evidence>
<feature type="region of interest" description="Disordered" evidence="1">
    <location>
        <begin position="102"/>
        <end position="195"/>
    </location>
</feature>
<evidence type="ECO:0000313" key="2">
    <source>
        <dbReference type="EMBL" id="RUS79213.1"/>
    </source>
</evidence>
<dbReference type="Proteomes" id="UP000271974">
    <property type="component" value="Unassembled WGS sequence"/>
</dbReference>
<keyword evidence="3" id="KW-1185">Reference proteome</keyword>
<accession>A0A3S0ZHT2</accession>
<dbReference type="AlphaFoldDB" id="A0A3S0ZHT2"/>
<evidence type="ECO:0000256" key="1">
    <source>
        <dbReference type="SAM" id="MobiDB-lite"/>
    </source>
</evidence>
<gene>
    <name evidence="2" type="ORF">EGW08_012998</name>
</gene>
<protein>
    <submittedName>
        <fullName evidence="2">Uncharacterized protein</fullName>
    </submittedName>
</protein>
<comment type="caution">
    <text evidence="2">The sequence shown here is derived from an EMBL/GenBank/DDBJ whole genome shotgun (WGS) entry which is preliminary data.</text>
</comment>
<reference evidence="2 3" key="1">
    <citation type="submission" date="2019-01" db="EMBL/GenBank/DDBJ databases">
        <title>A draft genome assembly of the solar-powered sea slug Elysia chlorotica.</title>
        <authorList>
            <person name="Cai H."/>
            <person name="Li Q."/>
            <person name="Fang X."/>
            <person name="Li J."/>
            <person name="Curtis N.E."/>
            <person name="Altenburger A."/>
            <person name="Shibata T."/>
            <person name="Feng M."/>
            <person name="Maeda T."/>
            <person name="Schwartz J.A."/>
            <person name="Shigenobu S."/>
            <person name="Lundholm N."/>
            <person name="Nishiyama T."/>
            <person name="Yang H."/>
            <person name="Hasebe M."/>
            <person name="Li S."/>
            <person name="Pierce S.K."/>
            <person name="Wang J."/>
        </authorList>
    </citation>
    <scope>NUCLEOTIDE SEQUENCE [LARGE SCALE GENOMIC DNA]</scope>
    <source>
        <strain evidence="2">EC2010</strain>
        <tissue evidence="2">Whole organism of an adult</tissue>
    </source>
</reference>
<organism evidence="2 3">
    <name type="scientific">Elysia chlorotica</name>
    <name type="common">Eastern emerald elysia</name>
    <name type="synonym">Sea slug</name>
    <dbReference type="NCBI Taxonomy" id="188477"/>
    <lineage>
        <taxon>Eukaryota</taxon>
        <taxon>Metazoa</taxon>
        <taxon>Spiralia</taxon>
        <taxon>Lophotrochozoa</taxon>
        <taxon>Mollusca</taxon>
        <taxon>Gastropoda</taxon>
        <taxon>Heterobranchia</taxon>
        <taxon>Euthyneura</taxon>
        <taxon>Panpulmonata</taxon>
        <taxon>Sacoglossa</taxon>
        <taxon>Placobranchoidea</taxon>
        <taxon>Plakobranchidae</taxon>
        <taxon>Elysia</taxon>
    </lineage>
</organism>
<proteinExistence type="predicted"/>
<dbReference type="OrthoDB" id="6136829at2759"/>
<name>A0A3S0ZHT2_ELYCH</name>
<dbReference type="EMBL" id="RQTK01000463">
    <property type="protein sequence ID" value="RUS79213.1"/>
    <property type="molecule type" value="Genomic_DNA"/>
</dbReference>
<feature type="compositionally biased region" description="Basic and acidic residues" evidence="1">
    <location>
        <begin position="164"/>
        <end position="185"/>
    </location>
</feature>